<dbReference type="GO" id="GO:0003677">
    <property type="term" value="F:DNA binding"/>
    <property type="evidence" value="ECO:0007669"/>
    <property type="project" value="UniProtKB-KW"/>
</dbReference>
<proteinExistence type="inferred from homology"/>
<dbReference type="InterPro" id="IPR005119">
    <property type="entry name" value="LysR_subst-bd"/>
</dbReference>
<evidence type="ECO:0000256" key="3">
    <source>
        <dbReference type="ARBA" id="ARBA00023125"/>
    </source>
</evidence>
<evidence type="ECO:0000256" key="4">
    <source>
        <dbReference type="ARBA" id="ARBA00023163"/>
    </source>
</evidence>
<organism evidence="7 8">
    <name type="scientific">Patulibacter medicamentivorans</name>
    <dbReference type="NCBI Taxonomy" id="1097667"/>
    <lineage>
        <taxon>Bacteria</taxon>
        <taxon>Bacillati</taxon>
        <taxon>Actinomycetota</taxon>
        <taxon>Thermoleophilia</taxon>
        <taxon>Solirubrobacterales</taxon>
        <taxon>Patulibacteraceae</taxon>
        <taxon>Patulibacter</taxon>
    </lineage>
</organism>
<dbReference type="PATRIC" id="fig|1097667.3.peg.2994"/>
<evidence type="ECO:0000256" key="2">
    <source>
        <dbReference type="ARBA" id="ARBA00023015"/>
    </source>
</evidence>
<dbReference type="RefSeq" id="WP_007576657.1">
    <property type="nucleotide sequence ID" value="NZ_AGUD01000240.1"/>
</dbReference>
<comment type="similarity">
    <text evidence="1">Belongs to the LysR transcriptional regulatory family.</text>
</comment>
<dbReference type="InterPro" id="IPR000847">
    <property type="entry name" value="LysR_HTH_N"/>
</dbReference>
<dbReference type="AlphaFoldDB" id="H0E862"/>
<keyword evidence="4" id="KW-0804">Transcription</keyword>
<sequence length="335" mass="36643">MLDARRLRILREVARRGSFSAAATALGYTQSAISQQVAALEREAGVPLLDRHRGVRPTGAGEVLLRHADGILARIADAESELRALREGDAGPLRMVAFPTAGASLVPLAIARFRARFPRVELTLRPLEVPDGRAALEAGDCDLALLVEDPEESGPGGWPASPPAAGRSSEHAGGGPGGRDDPFARVHLLDDRMDVMLPADHRLAGRRRIRLEELRDEHWILGRRDYVPDEAIFDRACRRAGFEPQMAFESDDYLAIQGFVAAGVGVALVPDMALVSVREDVVVRDLQHPPSRRVVAALDEQAWRSPAVDAMVELLVETASEFARRRVAARRDRHR</sequence>
<keyword evidence="8" id="KW-1185">Reference proteome</keyword>
<evidence type="ECO:0000313" key="8">
    <source>
        <dbReference type="Proteomes" id="UP000005143"/>
    </source>
</evidence>
<reference evidence="7 8" key="1">
    <citation type="journal article" date="2013" name="Biodegradation">
        <title>Quantitative proteomic analysis of ibuprofen-degrading Patulibacter sp. strain I11.</title>
        <authorList>
            <person name="Almeida B."/>
            <person name="Kjeldal H."/>
            <person name="Lolas I."/>
            <person name="Knudsen A.D."/>
            <person name="Carvalho G."/>
            <person name="Nielsen K.L."/>
            <person name="Barreto Crespo M.T."/>
            <person name="Stensballe A."/>
            <person name="Nielsen J.L."/>
        </authorList>
    </citation>
    <scope>NUCLEOTIDE SEQUENCE [LARGE SCALE GENOMIC DNA]</scope>
    <source>
        <strain evidence="7 8">I11</strain>
    </source>
</reference>
<feature type="region of interest" description="Disordered" evidence="5">
    <location>
        <begin position="148"/>
        <end position="183"/>
    </location>
</feature>
<evidence type="ECO:0000256" key="1">
    <source>
        <dbReference type="ARBA" id="ARBA00009437"/>
    </source>
</evidence>
<comment type="caution">
    <text evidence="7">The sequence shown here is derived from an EMBL/GenBank/DDBJ whole genome shotgun (WGS) entry which is preliminary data.</text>
</comment>
<dbReference type="GO" id="GO:0032993">
    <property type="term" value="C:protein-DNA complex"/>
    <property type="evidence" value="ECO:0007669"/>
    <property type="project" value="TreeGrafter"/>
</dbReference>
<gene>
    <name evidence="7" type="ORF">PAI11_30200</name>
</gene>
<dbReference type="CDD" id="cd08423">
    <property type="entry name" value="PBP2_LTTR_like_6"/>
    <property type="match status" value="1"/>
</dbReference>
<dbReference type="PROSITE" id="PS50931">
    <property type="entry name" value="HTH_LYSR"/>
    <property type="match status" value="1"/>
</dbReference>
<keyword evidence="3" id="KW-0238">DNA-binding</keyword>
<dbReference type="OrthoDB" id="3673085at2"/>
<evidence type="ECO:0000259" key="6">
    <source>
        <dbReference type="PROSITE" id="PS50931"/>
    </source>
</evidence>
<dbReference type="Pfam" id="PF03466">
    <property type="entry name" value="LysR_substrate"/>
    <property type="match status" value="2"/>
</dbReference>
<dbReference type="PANTHER" id="PTHR30346">
    <property type="entry name" value="TRANSCRIPTIONAL DUAL REGULATOR HCAR-RELATED"/>
    <property type="match status" value="1"/>
</dbReference>
<dbReference type="GO" id="GO:0003700">
    <property type="term" value="F:DNA-binding transcription factor activity"/>
    <property type="evidence" value="ECO:0007669"/>
    <property type="project" value="InterPro"/>
</dbReference>
<dbReference type="SUPFAM" id="SSF53850">
    <property type="entry name" value="Periplasmic binding protein-like II"/>
    <property type="match status" value="1"/>
</dbReference>
<feature type="domain" description="HTH lysR-type" evidence="6">
    <location>
        <begin position="2"/>
        <end position="58"/>
    </location>
</feature>
<keyword evidence="2" id="KW-0805">Transcription regulation</keyword>
<dbReference type="InterPro" id="IPR036388">
    <property type="entry name" value="WH-like_DNA-bd_sf"/>
</dbReference>
<protein>
    <submittedName>
        <fullName evidence="7">LysR-family transcriptional regulator</fullName>
    </submittedName>
</protein>
<dbReference type="SUPFAM" id="SSF46785">
    <property type="entry name" value="Winged helix' DNA-binding domain"/>
    <property type="match status" value="1"/>
</dbReference>
<dbReference type="PANTHER" id="PTHR30346:SF29">
    <property type="entry name" value="LYSR SUBSTRATE-BINDING"/>
    <property type="match status" value="1"/>
</dbReference>
<dbReference type="Proteomes" id="UP000005143">
    <property type="component" value="Unassembled WGS sequence"/>
</dbReference>
<dbReference type="EMBL" id="AGUD01000240">
    <property type="protein sequence ID" value="EHN10127.1"/>
    <property type="molecule type" value="Genomic_DNA"/>
</dbReference>
<name>H0E862_9ACTN</name>
<accession>H0E862</accession>
<dbReference type="Gene3D" id="3.40.190.10">
    <property type="entry name" value="Periplasmic binding protein-like II"/>
    <property type="match status" value="3"/>
</dbReference>
<evidence type="ECO:0000256" key="5">
    <source>
        <dbReference type="SAM" id="MobiDB-lite"/>
    </source>
</evidence>
<dbReference type="Gene3D" id="1.10.10.10">
    <property type="entry name" value="Winged helix-like DNA-binding domain superfamily/Winged helix DNA-binding domain"/>
    <property type="match status" value="1"/>
</dbReference>
<dbReference type="InterPro" id="IPR036390">
    <property type="entry name" value="WH_DNA-bd_sf"/>
</dbReference>
<evidence type="ECO:0000313" key="7">
    <source>
        <dbReference type="EMBL" id="EHN10127.1"/>
    </source>
</evidence>
<dbReference type="PRINTS" id="PR00039">
    <property type="entry name" value="HTHLYSR"/>
</dbReference>
<dbReference type="FunFam" id="1.10.10.10:FF:000001">
    <property type="entry name" value="LysR family transcriptional regulator"/>
    <property type="match status" value="1"/>
</dbReference>
<dbReference type="Pfam" id="PF00126">
    <property type="entry name" value="HTH_1"/>
    <property type="match status" value="1"/>
</dbReference>